<reference evidence="2" key="1">
    <citation type="submission" date="2021-02" db="EMBL/GenBank/DDBJ databases">
        <authorList>
            <person name="Nowell W R."/>
        </authorList>
    </citation>
    <scope>NUCLEOTIDE SEQUENCE</scope>
    <source>
        <strain evidence="2">Ploen Becks lab</strain>
    </source>
</reference>
<feature type="signal peptide" evidence="1">
    <location>
        <begin position="1"/>
        <end position="20"/>
    </location>
</feature>
<accession>A0A814LBQ1</accession>
<evidence type="ECO:0000313" key="2">
    <source>
        <dbReference type="EMBL" id="CAF1062936.1"/>
    </source>
</evidence>
<protein>
    <submittedName>
        <fullName evidence="2">Uncharacterized protein</fullName>
    </submittedName>
</protein>
<dbReference type="Proteomes" id="UP000663879">
    <property type="component" value="Unassembled WGS sequence"/>
</dbReference>
<sequence length="452" mass="51353">MKYFFPSLIIVAISLHFSLGEFLNGFTEEEEDGTCQKPFSLFKFREPLSNDLLNFTVTANLTLAKSYIHGCYGDSLFDKPYLGKVFQFEIKIPMYIQYKITDKSDFLIYVLITDSKCDKRYECLTIRDDDDDNNEVNYLGPGIYNIILITSFRENPLYDDEALSETIGLNLSFLQEPNLDGSFKNPKPILVFKLNDNFTTDLAKNSYHTKLNCSLERSPSVVYSFSIQNETEMIVDIKLYSLNRLNKLDTVLGLTDANGVQIENWCNDDSSSIGGLSSHLNGVLTSGDYRLIASGYDSQTFGQIELEISRKINKMGSIGPIVLNETKREKFNGTFIENYFLIEFQCSSYVVFRYVVIPLTVSNGLKMNGHIKAYGANKKNKLDTILELRDDDLNIIPNENFCNDDSPHVGGLSSFLNVSLSSGNYKLVLGHIGYKRPEAFTIEFDLRNDQFF</sequence>
<feature type="chain" id="PRO_5032915735" evidence="1">
    <location>
        <begin position="21"/>
        <end position="452"/>
    </location>
</feature>
<comment type="caution">
    <text evidence="2">The sequence shown here is derived from an EMBL/GenBank/DDBJ whole genome shotgun (WGS) entry which is preliminary data.</text>
</comment>
<evidence type="ECO:0000313" key="3">
    <source>
        <dbReference type="Proteomes" id="UP000663879"/>
    </source>
</evidence>
<proteinExistence type="predicted"/>
<organism evidence="2 3">
    <name type="scientific">Brachionus calyciflorus</name>
    <dbReference type="NCBI Taxonomy" id="104777"/>
    <lineage>
        <taxon>Eukaryota</taxon>
        <taxon>Metazoa</taxon>
        <taxon>Spiralia</taxon>
        <taxon>Gnathifera</taxon>
        <taxon>Rotifera</taxon>
        <taxon>Eurotatoria</taxon>
        <taxon>Monogononta</taxon>
        <taxon>Pseudotrocha</taxon>
        <taxon>Ploima</taxon>
        <taxon>Brachionidae</taxon>
        <taxon>Brachionus</taxon>
    </lineage>
</organism>
<keyword evidence="3" id="KW-1185">Reference proteome</keyword>
<evidence type="ECO:0000256" key="1">
    <source>
        <dbReference type="SAM" id="SignalP"/>
    </source>
</evidence>
<dbReference type="OrthoDB" id="10213688at2759"/>
<dbReference type="AlphaFoldDB" id="A0A814LBQ1"/>
<name>A0A814LBQ1_9BILA</name>
<gene>
    <name evidence="2" type="ORF">OXX778_LOCUS19371</name>
</gene>
<keyword evidence="1" id="KW-0732">Signal</keyword>
<dbReference type="EMBL" id="CAJNOC010005820">
    <property type="protein sequence ID" value="CAF1062936.1"/>
    <property type="molecule type" value="Genomic_DNA"/>
</dbReference>